<reference evidence="6" key="1">
    <citation type="journal article" date="2014" name="Nat. Commun.">
        <title>The tobacco genome sequence and its comparison with those of tomato and potato.</title>
        <authorList>
            <person name="Sierro N."/>
            <person name="Battey J.N."/>
            <person name="Ouadi S."/>
            <person name="Bakaher N."/>
            <person name="Bovet L."/>
            <person name="Willig A."/>
            <person name="Goepfert S."/>
            <person name="Peitsch M.C."/>
            <person name="Ivanov N.V."/>
        </authorList>
    </citation>
    <scope>NUCLEOTIDE SEQUENCE [LARGE SCALE GENOMIC DNA]</scope>
</reference>
<evidence type="ECO:0000256" key="4">
    <source>
        <dbReference type="ARBA" id="ARBA00023306"/>
    </source>
</evidence>
<evidence type="ECO:0000256" key="5">
    <source>
        <dbReference type="RuleBase" id="RU000383"/>
    </source>
</evidence>
<evidence type="ECO:0000256" key="1">
    <source>
        <dbReference type="ARBA" id="ARBA00009065"/>
    </source>
</evidence>
<dbReference type="InterPro" id="IPR006671">
    <property type="entry name" value="Cyclin_N"/>
</dbReference>
<dbReference type="GO" id="GO:0005737">
    <property type="term" value="C:cytoplasm"/>
    <property type="evidence" value="ECO:0000318"/>
    <property type="project" value="GO_Central"/>
</dbReference>
<dbReference type="CDD" id="cd20544">
    <property type="entry name" value="CYCLIN_AtCycD-like_rpt2"/>
    <property type="match status" value="1"/>
</dbReference>
<dbReference type="GeneID" id="107772309"/>
<evidence type="ECO:0000313" key="6">
    <source>
        <dbReference type="Proteomes" id="UP000790787"/>
    </source>
</evidence>
<dbReference type="STRING" id="4097.A0A1S3Y5D5"/>
<name>A0A1S3Y5D5_TOBAC</name>
<dbReference type="KEGG" id="nta:107772309"/>
<dbReference type="GO" id="GO:0016538">
    <property type="term" value="F:cyclin-dependent protein serine/threonine kinase regulator activity"/>
    <property type="evidence" value="ECO:0000318"/>
    <property type="project" value="GO_Central"/>
</dbReference>
<dbReference type="SUPFAM" id="SSF47954">
    <property type="entry name" value="Cyclin-like"/>
    <property type="match status" value="2"/>
</dbReference>
<evidence type="ECO:0000256" key="2">
    <source>
        <dbReference type="ARBA" id="ARBA00022618"/>
    </source>
</evidence>
<dbReference type="GO" id="GO:0005634">
    <property type="term" value="C:nucleus"/>
    <property type="evidence" value="ECO:0000318"/>
    <property type="project" value="GO_Central"/>
</dbReference>
<dbReference type="InterPro" id="IPR004367">
    <property type="entry name" value="Cyclin_C-dom"/>
</dbReference>
<dbReference type="OMA" id="NIDPYTT"/>
<dbReference type="InterPro" id="IPR036915">
    <property type="entry name" value="Cyclin-like_sf"/>
</dbReference>
<dbReference type="GO" id="GO:0051301">
    <property type="term" value="P:cell division"/>
    <property type="evidence" value="ECO:0007669"/>
    <property type="project" value="UniProtKB-KW"/>
</dbReference>
<dbReference type="SMART" id="SM00385">
    <property type="entry name" value="CYCLIN"/>
    <property type="match status" value="2"/>
</dbReference>
<dbReference type="Pfam" id="PF02984">
    <property type="entry name" value="Cyclin_C"/>
    <property type="match status" value="1"/>
</dbReference>
<dbReference type="InterPro" id="IPR013763">
    <property type="entry name" value="Cyclin-like_dom"/>
</dbReference>
<evidence type="ECO:0000313" key="7">
    <source>
        <dbReference type="RefSeq" id="XP_016447290.1"/>
    </source>
</evidence>
<reference evidence="7" key="2">
    <citation type="submission" date="2025-08" db="UniProtKB">
        <authorList>
            <consortium name="RefSeq"/>
        </authorList>
    </citation>
    <scope>IDENTIFICATION</scope>
</reference>
<accession>A0A1S3Y5D5</accession>
<gene>
    <name evidence="7" type="primary">LOC107772309</name>
</gene>
<keyword evidence="6" id="KW-1185">Reference proteome</keyword>
<dbReference type="Proteomes" id="UP000790787">
    <property type="component" value="Chromosome 2"/>
</dbReference>
<proteinExistence type="inferred from homology"/>
<dbReference type="GO" id="GO:0000082">
    <property type="term" value="P:G1/S transition of mitotic cell cycle"/>
    <property type="evidence" value="ECO:0000318"/>
    <property type="project" value="GO_Central"/>
</dbReference>
<dbReference type="OrthoDB" id="306099at2759"/>
<dbReference type="SMART" id="SM01332">
    <property type="entry name" value="Cyclin_C"/>
    <property type="match status" value="1"/>
</dbReference>
<dbReference type="GO" id="GO:0000307">
    <property type="term" value="C:cyclin-dependent protein kinase holoenzyme complex"/>
    <property type="evidence" value="ECO:0000318"/>
    <property type="project" value="GO_Central"/>
</dbReference>
<organism evidence="6 7">
    <name type="scientific">Nicotiana tabacum</name>
    <name type="common">Common tobacco</name>
    <dbReference type="NCBI Taxonomy" id="4097"/>
    <lineage>
        <taxon>Eukaryota</taxon>
        <taxon>Viridiplantae</taxon>
        <taxon>Streptophyta</taxon>
        <taxon>Embryophyta</taxon>
        <taxon>Tracheophyta</taxon>
        <taxon>Spermatophyta</taxon>
        <taxon>Magnoliopsida</taxon>
        <taxon>eudicotyledons</taxon>
        <taxon>Gunneridae</taxon>
        <taxon>Pentapetalae</taxon>
        <taxon>asterids</taxon>
        <taxon>lamiids</taxon>
        <taxon>Solanales</taxon>
        <taxon>Solanaceae</taxon>
        <taxon>Nicotianoideae</taxon>
        <taxon>Nicotianeae</taxon>
        <taxon>Nicotiana</taxon>
    </lineage>
</organism>
<dbReference type="InterPro" id="IPR039361">
    <property type="entry name" value="Cyclin"/>
</dbReference>
<dbReference type="Gene3D" id="1.10.472.10">
    <property type="entry name" value="Cyclin-like"/>
    <property type="match status" value="2"/>
</dbReference>
<dbReference type="Pfam" id="PF00134">
    <property type="entry name" value="Cyclin_N"/>
    <property type="match status" value="1"/>
</dbReference>
<dbReference type="PANTHER" id="PTHR10177">
    <property type="entry name" value="CYCLINS"/>
    <property type="match status" value="1"/>
</dbReference>
<protein>
    <submittedName>
        <fullName evidence="7">Cyclin-D6-1</fullName>
    </submittedName>
</protein>
<dbReference type="FunFam" id="1.10.472.10:FF:000060">
    <property type="entry name" value="D6-type cyclin"/>
    <property type="match status" value="1"/>
</dbReference>
<comment type="similarity">
    <text evidence="1">Belongs to the cyclin family. Cyclin D subfamily.</text>
</comment>
<keyword evidence="3 5" id="KW-0195">Cyclin</keyword>
<dbReference type="RefSeq" id="XP_016447290.1">
    <property type="nucleotide sequence ID" value="XM_016591804.1"/>
</dbReference>
<dbReference type="PaxDb" id="4097-A0A1S3Y5D5"/>
<sequence>MEFDLENPLPLSHDFNADTISPLFNIETDHMPSKIYHQNVENSDFHISIRQATISIIFQISHHFDPFLSYLGINYLDRFLSFHSLSEGKPWMLRLIAVSCVSLALKMKETEYSATDIQQVGGMIFDIETIKRMEFLILGELKWRMRSITAFSFISFFISFFKFKDLPLQQALKARATDIILRAQNDIKILQFKPSLISASALLSACHELFPLQFPCYKTAILNCSHVHKDDLLRCYDVMQEIAKEGYESILDKVSSTSTPVNVLDLQFSSSWSSDNEPITKSEDSCGGHVLNAMAINSRQENLKRRKIIDNSSAFSDAHNNVDIDV</sequence>
<dbReference type="AlphaFoldDB" id="A0A1S3Y5D5"/>
<keyword evidence="2" id="KW-0132">Cell division</keyword>
<evidence type="ECO:0000256" key="3">
    <source>
        <dbReference type="ARBA" id="ARBA00023127"/>
    </source>
</evidence>
<keyword evidence="4" id="KW-0131">Cell cycle</keyword>